<dbReference type="EMBL" id="CADCUG010000042">
    <property type="protein sequence ID" value="CAA9326473.1"/>
    <property type="molecule type" value="Genomic_DNA"/>
</dbReference>
<accession>A0A6J4L964</accession>
<keyword evidence="5 6" id="KW-0961">Cell wall biogenesis/degradation</keyword>
<dbReference type="PANTHER" id="PTHR30582:SF2">
    <property type="entry name" value="L,D-TRANSPEPTIDASE YCIB-RELATED"/>
    <property type="match status" value="1"/>
</dbReference>
<dbReference type="AlphaFoldDB" id="A0A6J4L964"/>
<evidence type="ECO:0000256" key="2">
    <source>
        <dbReference type="ARBA" id="ARBA00022679"/>
    </source>
</evidence>
<dbReference type="InterPro" id="IPR038063">
    <property type="entry name" value="Transpep_catalytic_dom"/>
</dbReference>
<gene>
    <name evidence="9" type="ORF">AVDCRST_MAG29-781</name>
</gene>
<organism evidence="9">
    <name type="scientific">uncultured Nocardioidaceae bacterium</name>
    <dbReference type="NCBI Taxonomy" id="253824"/>
    <lineage>
        <taxon>Bacteria</taxon>
        <taxon>Bacillati</taxon>
        <taxon>Actinomycetota</taxon>
        <taxon>Actinomycetes</taxon>
        <taxon>Propionibacteriales</taxon>
        <taxon>Nocardioidaceae</taxon>
        <taxon>environmental samples</taxon>
    </lineage>
</organism>
<dbReference type="GO" id="GO:0016740">
    <property type="term" value="F:transferase activity"/>
    <property type="evidence" value="ECO:0007669"/>
    <property type="project" value="UniProtKB-KW"/>
</dbReference>
<keyword evidence="4 6" id="KW-0573">Peptidoglycan synthesis</keyword>
<evidence type="ECO:0000256" key="6">
    <source>
        <dbReference type="PROSITE-ProRule" id="PRU01373"/>
    </source>
</evidence>
<protein>
    <recommendedName>
        <fullName evidence="8">L,D-TPase catalytic domain-containing protein</fullName>
    </recommendedName>
</protein>
<name>A0A6J4L964_9ACTN</name>
<dbReference type="UniPathway" id="UPA00219"/>
<keyword evidence="3 6" id="KW-0133">Cell shape</keyword>
<dbReference type="CDD" id="cd16913">
    <property type="entry name" value="YkuD_like"/>
    <property type="match status" value="1"/>
</dbReference>
<dbReference type="GO" id="GO:0071555">
    <property type="term" value="P:cell wall organization"/>
    <property type="evidence" value="ECO:0007669"/>
    <property type="project" value="UniProtKB-UniRule"/>
</dbReference>
<dbReference type="InterPro" id="IPR005490">
    <property type="entry name" value="LD_TPept_cat_dom"/>
</dbReference>
<dbReference type="GO" id="GO:0008360">
    <property type="term" value="P:regulation of cell shape"/>
    <property type="evidence" value="ECO:0007669"/>
    <property type="project" value="UniProtKB-UniRule"/>
</dbReference>
<evidence type="ECO:0000313" key="9">
    <source>
        <dbReference type="EMBL" id="CAA9326473.1"/>
    </source>
</evidence>
<keyword evidence="2" id="KW-0808">Transferase</keyword>
<dbReference type="Pfam" id="PF03734">
    <property type="entry name" value="YkuD"/>
    <property type="match status" value="1"/>
</dbReference>
<dbReference type="GO" id="GO:0071972">
    <property type="term" value="F:peptidoglycan L,D-transpeptidase activity"/>
    <property type="evidence" value="ECO:0007669"/>
    <property type="project" value="TreeGrafter"/>
</dbReference>
<evidence type="ECO:0000256" key="5">
    <source>
        <dbReference type="ARBA" id="ARBA00023316"/>
    </source>
</evidence>
<evidence type="ECO:0000259" key="8">
    <source>
        <dbReference type="PROSITE" id="PS52029"/>
    </source>
</evidence>
<feature type="compositionally biased region" description="Low complexity" evidence="7">
    <location>
        <begin position="67"/>
        <end position="81"/>
    </location>
</feature>
<dbReference type="SUPFAM" id="SSF141523">
    <property type="entry name" value="L,D-transpeptidase catalytic domain-like"/>
    <property type="match status" value="1"/>
</dbReference>
<reference evidence="9" key="1">
    <citation type="submission" date="2020-02" db="EMBL/GenBank/DDBJ databases">
        <authorList>
            <person name="Meier V. D."/>
        </authorList>
    </citation>
    <scope>NUCLEOTIDE SEQUENCE</scope>
    <source>
        <strain evidence="9">AVDCRST_MAG29</strain>
    </source>
</reference>
<comment type="pathway">
    <text evidence="1 6">Cell wall biogenesis; peptidoglycan biosynthesis.</text>
</comment>
<dbReference type="GO" id="GO:0018104">
    <property type="term" value="P:peptidoglycan-protein cross-linking"/>
    <property type="evidence" value="ECO:0007669"/>
    <property type="project" value="TreeGrafter"/>
</dbReference>
<evidence type="ECO:0000256" key="7">
    <source>
        <dbReference type="SAM" id="MobiDB-lite"/>
    </source>
</evidence>
<evidence type="ECO:0000256" key="3">
    <source>
        <dbReference type="ARBA" id="ARBA00022960"/>
    </source>
</evidence>
<dbReference type="Gene3D" id="2.40.440.10">
    <property type="entry name" value="L,D-transpeptidase catalytic domain-like"/>
    <property type="match status" value="1"/>
</dbReference>
<sequence length="245" mass="25068">MTRPGAGVEPARLRRGRLAVACGSLLCTGLVAASALGLLPSPRPTDAAVARTTASAAADSVAAALVPDPADGGADRGALLGTSSGQPGAEATGGGSDSVDRQGAESAAAESPALPPGSGHGERVVFDESAQHVWLVSASGAVRRAYPVSGSVVDNLRPGSYQVYSRSRHATSFNSASTMEFMVRFTQGERAAIGFHSIPVDPQGQRLQTREELGTPQSQGCIRQRRSDAVALWHFADVGTPVVVV</sequence>
<evidence type="ECO:0000256" key="1">
    <source>
        <dbReference type="ARBA" id="ARBA00004752"/>
    </source>
</evidence>
<feature type="region of interest" description="Disordered" evidence="7">
    <location>
        <begin position="67"/>
        <end position="122"/>
    </location>
</feature>
<feature type="active site" description="Proton donor/acceptor" evidence="6">
    <location>
        <position position="196"/>
    </location>
</feature>
<dbReference type="GO" id="GO:0005576">
    <property type="term" value="C:extracellular region"/>
    <property type="evidence" value="ECO:0007669"/>
    <property type="project" value="TreeGrafter"/>
</dbReference>
<dbReference type="PANTHER" id="PTHR30582">
    <property type="entry name" value="L,D-TRANSPEPTIDASE"/>
    <property type="match status" value="1"/>
</dbReference>
<dbReference type="PROSITE" id="PS52029">
    <property type="entry name" value="LD_TPASE"/>
    <property type="match status" value="1"/>
</dbReference>
<evidence type="ECO:0000256" key="4">
    <source>
        <dbReference type="ARBA" id="ARBA00022984"/>
    </source>
</evidence>
<feature type="active site" description="Nucleophile" evidence="6">
    <location>
        <position position="221"/>
    </location>
</feature>
<dbReference type="InterPro" id="IPR050979">
    <property type="entry name" value="LD-transpeptidase"/>
</dbReference>
<feature type="domain" description="L,D-TPase catalytic" evidence="8">
    <location>
        <begin position="122"/>
        <end position="245"/>
    </location>
</feature>
<proteinExistence type="predicted"/>